<dbReference type="RefSeq" id="XP_047757294.1">
    <property type="nucleotide sequence ID" value="XM_047900790.1"/>
</dbReference>
<keyword evidence="5" id="KW-1185">Reference proteome</keyword>
<protein>
    <submittedName>
        <fullName evidence="4">Uncharacterized protein</fullName>
    </submittedName>
</protein>
<organism evidence="4 5">
    <name type="scientific">Passalora fulva</name>
    <name type="common">Tomato leaf mold</name>
    <name type="synonym">Cladosporium fulvum</name>
    <dbReference type="NCBI Taxonomy" id="5499"/>
    <lineage>
        <taxon>Eukaryota</taxon>
        <taxon>Fungi</taxon>
        <taxon>Dikarya</taxon>
        <taxon>Ascomycota</taxon>
        <taxon>Pezizomycotina</taxon>
        <taxon>Dothideomycetes</taxon>
        <taxon>Dothideomycetidae</taxon>
        <taxon>Mycosphaerellales</taxon>
        <taxon>Mycosphaerellaceae</taxon>
        <taxon>Fulvia</taxon>
    </lineage>
</organism>
<feature type="signal peptide" evidence="1">
    <location>
        <begin position="1"/>
        <end position="21"/>
    </location>
</feature>
<keyword evidence="1" id="KW-0732">Signal</keyword>
<gene>
    <name evidence="4" type="ORF">CLAFUR5_01642</name>
</gene>
<evidence type="ECO:0000259" key="2">
    <source>
        <dbReference type="Pfam" id="PF22974"/>
    </source>
</evidence>
<dbReference type="InterPro" id="IPR054293">
    <property type="entry name" value="DUF7029"/>
</dbReference>
<proteinExistence type="predicted"/>
<dbReference type="Pfam" id="PF23865">
    <property type="entry name" value="DUF7223"/>
    <property type="match status" value="1"/>
</dbReference>
<evidence type="ECO:0000313" key="4">
    <source>
        <dbReference type="EMBL" id="UJO12928.1"/>
    </source>
</evidence>
<dbReference type="EMBL" id="CP090163">
    <property type="protein sequence ID" value="UJO12928.1"/>
    <property type="molecule type" value="Genomic_DNA"/>
</dbReference>
<dbReference type="OMA" id="LQDMISF"/>
<evidence type="ECO:0000259" key="3">
    <source>
        <dbReference type="Pfam" id="PF23865"/>
    </source>
</evidence>
<dbReference type="Pfam" id="PF22974">
    <property type="entry name" value="DUF7029"/>
    <property type="match status" value="1"/>
</dbReference>
<dbReference type="OrthoDB" id="160645at2759"/>
<name>A0A9Q8P4F9_PASFU</name>
<sequence length="622" mass="66508">MAPLAAILATVVALSWPLATARNFIAPVSVPDPEPTEIQLSSATSLNRERPTALSVPPPVLDTATFDDLAGNTTSFTLQDMISFFTGTKNSITSNFTLFAPNSASNTSTSPARSAKVIATDRFVKALNSAKCTNSSVLLTFTDTERYKAAQKEWKWVNQKREHHVYMVTKNQECDRGADDPEDLQLWAIKEVKFNNFKKSVTMVGTAVEFMDVFKEWRLKASNTGIMAKRKGIDGAEGVHGRDMVSKGQIDLDYQISPKFGLAFGGSPPRPLLPTDPDHMMTGALFCETCSIYGTFDWDLDIGRGSLSDLRPLKGVISLTARNVGAMIQPKLALYEGTEVIDHEIEIWGKAIPRSGIYKRGLFDIGATVHLIFKIKLQKTPVPMAMMAGFNVSLADEAVVKIDLGNPEKSVVNGWKPSIDSLEPYVSSNSSMTAIMGPRLMLSYGAEVIGQGAQVGIVFAGGNLELKVKTDDKSSCSKEAAARGVSFEGGLVNEVAAYGTAKLISSIATTTTLASTSKQLFSTCKTIDASLLGTRHRPTQLHEHFTPEIVAKLASVTAAVGSLASKASEAITSIASEASETAASVIDEVKTEGSEVIAGATSAVGGVISEVGDVVGDVLHIW</sequence>
<dbReference type="Proteomes" id="UP000756132">
    <property type="component" value="Chromosome 1"/>
</dbReference>
<accession>A0A9Q8P4F9</accession>
<dbReference type="KEGG" id="ffu:CLAFUR5_01642"/>
<feature type="chain" id="PRO_5040152925" evidence="1">
    <location>
        <begin position="22"/>
        <end position="622"/>
    </location>
</feature>
<reference evidence="4" key="2">
    <citation type="journal article" date="2022" name="Microb. Genom.">
        <title>A chromosome-scale genome assembly of the tomato pathogen Cladosporium fulvum reveals a compartmentalized genome architecture and the presence of a dispensable chromosome.</title>
        <authorList>
            <person name="Zaccaron A.Z."/>
            <person name="Chen L.H."/>
            <person name="Samaras A."/>
            <person name="Stergiopoulos I."/>
        </authorList>
    </citation>
    <scope>NUCLEOTIDE SEQUENCE</scope>
    <source>
        <strain evidence="4">Race5_Kim</strain>
    </source>
</reference>
<dbReference type="AlphaFoldDB" id="A0A9Q8P4F9"/>
<dbReference type="GeneID" id="71981520"/>
<feature type="domain" description="DUF7029" evidence="2">
    <location>
        <begin position="114"/>
        <end position="217"/>
    </location>
</feature>
<evidence type="ECO:0000313" key="5">
    <source>
        <dbReference type="Proteomes" id="UP000756132"/>
    </source>
</evidence>
<evidence type="ECO:0000256" key="1">
    <source>
        <dbReference type="SAM" id="SignalP"/>
    </source>
</evidence>
<reference evidence="4" key="1">
    <citation type="submission" date="2021-12" db="EMBL/GenBank/DDBJ databases">
        <authorList>
            <person name="Zaccaron A."/>
            <person name="Stergiopoulos I."/>
        </authorList>
    </citation>
    <scope>NUCLEOTIDE SEQUENCE</scope>
    <source>
        <strain evidence="4">Race5_Kim</strain>
    </source>
</reference>
<dbReference type="InterPro" id="IPR055647">
    <property type="entry name" value="DUF7223"/>
</dbReference>
<feature type="domain" description="DUF7223" evidence="3">
    <location>
        <begin position="284"/>
        <end position="524"/>
    </location>
</feature>